<reference evidence="1" key="2">
    <citation type="submission" date="2020-09" db="EMBL/GenBank/DDBJ databases">
        <authorList>
            <person name="Sun Q."/>
            <person name="Zhou Y."/>
        </authorList>
    </citation>
    <scope>NUCLEOTIDE SEQUENCE</scope>
    <source>
        <strain evidence="1">CGMCC 1.15290</strain>
    </source>
</reference>
<reference evidence="1" key="1">
    <citation type="journal article" date="2014" name="Int. J. Syst. Evol. Microbiol.">
        <title>Complete genome sequence of Corynebacterium casei LMG S-19264T (=DSM 44701T), isolated from a smear-ripened cheese.</title>
        <authorList>
            <consortium name="US DOE Joint Genome Institute (JGI-PGF)"/>
            <person name="Walter F."/>
            <person name="Albersmeier A."/>
            <person name="Kalinowski J."/>
            <person name="Ruckert C."/>
        </authorList>
    </citation>
    <scope>NUCLEOTIDE SEQUENCE</scope>
    <source>
        <strain evidence="1">CGMCC 1.15290</strain>
    </source>
</reference>
<evidence type="ECO:0000313" key="1">
    <source>
        <dbReference type="EMBL" id="GGH67146.1"/>
    </source>
</evidence>
<protein>
    <submittedName>
        <fullName evidence="1">Uncharacterized protein</fullName>
    </submittedName>
</protein>
<accession>A0A917IX02</accession>
<evidence type="ECO:0000313" key="2">
    <source>
        <dbReference type="Proteomes" id="UP000627292"/>
    </source>
</evidence>
<keyword evidence="2" id="KW-1185">Reference proteome</keyword>
<dbReference type="RefSeq" id="WP_188952084.1">
    <property type="nucleotide sequence ID" value="NZ_BMIB01000002.1"/>
</dbReference>
<dbReference type="AlphaFoldDB" id="A0A917IX02"/>
<organism evidence="1 2">
    <name type="scientific">Filimonas zeae</name>
    <dbReference type="NCBI Taxonomy" id="1737353"/>
    <lineage>
        <taxon>Bacteria</taxon>
        <taxon>Pseudomonadati</taxon>
        <taxon>Bacteroidota</taxon>
        <taxon>Chitinophagia</taxon>
        <taxon>Chitinophagales</taxon>
        <taxon>Chitinophagaceae</taxon>
        <taxon>Filimonas</taxon>
    </lineage>
</organism>
<dbReference type="Proteomes" id="UP000627292">
    <property type="component" value="Unassembled WGS sequence"/>
</dbReference>
<dbReference type="EMBL" id="BMIB01000002">
    <property type="protein sequence ID" value="GGH67146.1"/>
    <property type="molecule type" value="Genomic_DNA"/>
</dbReference>
<proteinExistence type="predicted"/>
<comment type="caution">
    <text evidence="1">The sequence shown here is derived from an EMBL/GenBank/DDBJ whole genome shotgun (WGS) entry which is preliminary data.</text>
</comment>
<gene>
    <name evidence="1" type="ORF">GCM10011379_22090</name>
</gene>
<sequence>MNVKEYLIPADETDVYITVAVSTAGVASSVLELTLTSGINLEIASSSDLPQMNGSGNIKKTLLGKAAALAGALIEVDTSITLKHIPKTEWPSCFDNLDIKYFLEGGSASQPLFYPLEAVDKIKTESGRTIVAEKYILLKNQ</sequence>
<name>A0A917IX02_9BACT</name>